<feature type="domain" description="Knr4/Smi1-like" evidence="1">
    <location>
        <begin position="79"/>
        <end position="233"/>
    </location>
</feature>
<reference evidence="2 3" key="1">
    <citation type="submission" date="2024-04" db="EMBL/GenBank/DDBJ databases">
        <authorList>
            <person name="Rising A."/>
            <person name="Reimegard J."/>
            <person name="Sonavane S."/>
            <person name="Akerstrom W."/>
            <person name="Nylinder S."/>
            <person name="Hedman E."/>
            <person name="Kallberg Y."/>
        </authorList>
    </citation>
    <scope>NUCLEOTIDE SEQUENCE [LARGE SCALE GENOMIC DNA]</scope>
</reference>
<dbReference type="InterPro" id="IPR018958">
    <property type="entry name" value="Knr4/Smi1-like_dom"/>
</dbReference>
<dbReference type="Proteomes" id="UP001497382">
    <property type="component" value="Unassembled WGS sequence"/>
</dbReference>
<sequence length="274" mass="31424">MIQAEFSLWRLLVKWSANNQLTLDALIFYSTIKIRTKIRNNIKLSMDRSPFIENLTLGIAKYIEKLPCVKSTVISEKTHVQEAALTAWEQKNSCILPQDLKNFYLATDGLQIKWYWKQRGETVPCGVIEIARLSHLKSIGPKRQSINSELPSLLDIESDSEDVCDGHLKPKFKDGCKIFVLDHCQGAGKVCLVYPKRKDSSSDGSSQQPSIWFLDRALDFHYLTSDFASYYRLALAHLGIPQWQWLFTPYGPPTRTRLLLNMFAPERLIQKIST</sequence>
<dbReference type="PANTHER" id="PTHR31854">
    <property type="entry name" value="TUBULIN POLYGLUTAMYLASE COMPLEX SUBUNIT 2"/>
    <property type="match status" value="1"/>
</dbReference>
<gene>
    <name evidence="2" type="ORF">LARSCL_LOCUS14020</name>
</gene>
<dbReference type="InterPro" id="IPR039231">
    <property type="entry name" value="TPGS2"/>
</dbReference>
<evidence type="ECO:0000313" key="2">
    <source>
        <dbReference type="EMBL" id="CAL1286038.1"/>
    </source>
</evidence>
<accession>A0AAV2ATA3</accession>
<protein>
    <recommendedName>
        <fullName evidence="1">Knr4/Smi1-like domain-containing protein</fullName>
    </recommendedName>
</protein>
<comment type="caution">
    <text evidence="2">The sequence shown here is derived from an EMBL/GenBank/DDBJ whole genome shotgun (WGS) entry which is preliminary data.</text>
</comment>
<evidence type="ECO:0000313" key="3">
    <source>
        <dbReference type="Proteomes" id="UP001497382"/>
    </source>
</evidence>
<dbReference type="PANTHER" id="PTHR31854:SF2">
    <property type="entry name" value="TUBULIN POLYGLUTAMYLASE COMPLEX SUBUNIT 2"/>
    <property type="match status" value="1"/>
</dbReference>
<proteinExistence type="predicted"/>
<dbReference type="EMBL" id="CAXIEN010000197">
    <property type="protein sequence ID" value="CAL1286038.1"/>
    <property type="molecule type" value="Genomic_DNA"/>
</dbReference>
<organism evidence="2 3">
    <name type="scientific">Larinioides sclopetarius</name>
    <dbReference type="NCBI Taxonomy" id="280406"/>
    <lineage>
        <taxon>Eukaryota</taxon>
        <taxon>Metazoa</taxon>
        <taxon>Ecdysozoa</taxon>
        <taxon>Arthropoda</taxon>
        <taxon>Chelicerata</taxon>
        <taxon>Arachnida</taxon>
        <taxon>Araneae</taxon>
        <taxon>Araneomorphae</taxon>
        <taxon>Entelegynae</taxon>
        <taxon>Araneoidea</taxon>
        <taxon>Araneidae</taxon>
        <taxon>Larinioides</taxon>
    </lineage>
</organism>
<name>A0AAV2ATA3_9ARAC</name>
<dbReference type="AlphaFoldDB" id="A0AAV2ATA3"/>
<keyword evidence="3" id="KW-1185">Reference proteome</keyword>
<evidence type="ECO:0000259" key="1">
    <source>
        <dbReference type="SMART" id="SM00860"/>
    </source>
</evidence>
<dbReference type="SMART" id="SM00860">
    <property type="entry name" value="SMI1_KNR4"/>
    <property type="match status" value="1"/>
</dbReference>